<evidence type="ECO:0000313" key="1">
    <source>
        <dbReference type="EMBL" id="KAK4876554.1"/>
    </source>
</evidence>
<sequence>MSFCTFKGAQQSILSQLYPLFERGKGPIKSTVLICQGKLQIFSLPIRPTLPLFGAFCAPHILHERTYFKISCLILGSSSEDLEDWVENGSHIDDIDFTVFEQEDIEIFEPKDLNLEDFVLVRFKLTGKRSTTTYRYVAKILEILSSEENEIQCYKTANDEKTVFYPIENDISTINQFDILGKLPEPTVEDKGRKCKTIFPGQVDISEQI</sequence>
<dbReference type="AlphaFoldDB" id="A0AAN7SFH0"/>
<gene>
    <name evidence="1" type="ORF">RN001_009060</name>
</gene>
<dbReference type="EMBL" id="JARPUR010000004">
    <property type="protein sequence ID" value="KAK4876554.1"/>
    <property type="molecule type" value="Genomic_DNA"/>
</dbReference>
<protein>
    <submittedName>
        <fullName evidence="1">Uncharacterized protein</fullName>
    </submittedName>
</protein>
<evidence type="ECO:0000313" key="2">
    <source>
        <dbReference type="Proteomes" id="UP001353858"/>
    </source>
</evidence>
<dbReference type="Proteomes" id="UP001353858">
    <property type="component" value="Unassembled WGS sequence"/>
</dbReference>
<proteinExistence type="predicted"/>
<organism evidence="1 2">
    <name type="scientific">Aquatica leii</name>
    <dbReference type="NCBI Taxonomy" id="1421715"/>
    <lineage>
        <taxon>Eukaryota</taxon>
        <taxon>Metazoa</taxon>
        <taxon>Ecdysozoa</taxon>
        <taxon>Arthropoda</taxon>
        <taxon>Hexapoda</taxon>
        <taxon>Insecta</taxon>
        <taxon>Pterygota</taxon>
        <taxon>Neoptera</taxon>
        <taxon>Endopterygota</taxon>
        <taxon>Coleoptera</taxon>
        <taxon>Polyphaga</taxon>
        <taxon>Elateriformia</taxon>
        <taxon>Elateroidea</taxon>
        <taxon>Lampyridae</taxon>
        <taxon>Luciolinae</taxon>
        <taxon>Aquatica</taxon>
    </lineage>
</organism>
<keyword evidence="2" id="KW-1185">Reference proteome</keyword>
<comment type="caution">
    <text evidence="1">The sequence shown here is derived from an EMBL/GenBank/DDBJ whole genome shotgun (WGS) entry which is preliminary data.</text>
</comment>
<name>A0AAN7SFH0_9COLE</name>
<reference evidence="2" key="1">
    <citation type="submission" date="2023-01" db="EMBL/GenBank/DDBJ databases">
        <title>Key to firefly adult light organ development and bioluminescence: homeobox transcription factors regulate luciferase expression and transportation to peroxisome.</title>
        <authorList>
            <person name="Fu X."/>
        </authorList>
    </citation>
    <scope>NUCLEOTIDE SEQUENCE [LARGE SCALE GENOMIC DNA]</scope>
</reference>
<accession>A0AAN7SFH0</accession>